<evidence type="ECO:0000259" key="3">
    <source>
        <dbReference type="Pfam" id="PF00294"/>
    </source>
</evidence>
<dbReference type="Pfam" id="PF00294">
    <property type="entry name" value="PfkB"/>
    <property type="match status" value="1"/>
</dbReference>
<evidence type="ECO:0000256" key="1">
    <source>
        <dbReference type="ARBA" id="ARBA00022679"/>
    </source>
</evidence>
<dbReference type="EMBL" id="UINC01002478">
    <property type="protein sequence ID" value="SUZ97114.1"/>
    <property type="molecule type" value="Genomic_DNA"/>
</dbReference>
<evidence type="ECO:0000256" key="2">
    <source>
        <dbReference type="ARBA" id="ARBA00022777"/>
    </source>
</evidence>
<feature type="domain" description="Carbohydrate kinase PfkB" evidence="3">
    <location>
        <begin position="2"/>
        <end position="241"/>
    </location>
</feature>
<name>A0A381S101_9ZZZZ</name>
<reference evidence="4" key="1">
    <citation type="submission" date="2018-05" db="EMBL/GenBank/DDBJ databases">
        <authorList>
            <person name="Lanie J.A."/>
            <person name="Ng W.-L."/>
            <person name="Kazmierczak K.M."/>
            <person name="Andrzejewski T.M."/>
            <person name="Davidsen T.M."/>
            <person name="Wayne K.J."/>
            <person name="Tettelin H."/>
            <person name="Glass J.I."/>
            <person name="Rusch D."/>
            <person name="Podicherti R."/>
            <person name="Tsui H.-C.T."/>
            <person name="Winkler M.E."/>
        </authorList>
    </citation>
    <scope>NUCLEOTIDE SEQUENCE</scope>
</reference>
<dbReference type="AlphaFoldDB" id="A0A381S101"/>
<dbReference type="InterPro" id="IPR029056">
    <property type="entry name" value="Ribokinase-like"/>
</dbReference>
<evidence type="ECO:0000313" key="4">
    <source>
        <dbReference type="EMBL" id="SUZ97114.1"/>
    </source>
</evidence>
<dbReference type="PANTHER" id="PTHR10584:SF166">
    <property type="entry name" value="RIBOKINASE"/>
    <property type="match status" value="1"/>
</dbReference>
<dbReference type="PANTHER" id="PTHR10584">
    <property type="entry name" value="SUGAR KINASE"/>
    <property type="match status" value="1"/>
</dbReference>
<sequence>MNLAYSLKCLGHDPIPFVFTGRDLDDDYQAHLSRMAIDQDGIVRVETAPHSSHAFIFTDIKGNQFTGFYPGPTRTPEFEMHLRRVIHEKHAIDYAIIAPDIPANMIAAAGILKGGGTPFLTDPGQGITDFSATDCQTLVELSNRIIMNQFEYDTLRRHTDVDNITELVITAGSRGARWACNDSEGNESAVVPIRPLDPTGCGDAFRAGYVHAQLLGASYRDAVRCGAVVASINIESFGAQEHHLDNFVERYIAAWNERPSWL</sequence>
<gene>
    <name evidence="4" type="ORF">METZ01_LOCUS49968</name>
</gene>
<accession>A0A381S101</accession>
<keyword evidence="1" id="KW-0808">Transferase</keyword>
<dbReference type="Gene3D" id="3.40.1190.20">
    <property type="match status" value="1"/>
</dbReference>
<proteinExistence type="predicted"/>
<dbReference type="SUPFAM" id="SSF53613">
    <property type="entry name" value="Ribokinase-like"/>
    <property type="match status" value="1"/>
</dbReference>
<keyword evidence="2" id="KW-0418">Kinase</keyword>
<protein>
    <recommendedName>
        <fullName evidence="3">Carbohydrate kinase PfkB domain-containing protein</fullName>
    </recommendedName>
</protein>
<organism evidence="4">
    <name type="scientific">marine metagenome</name>
    <dbReference type="NCBI Taxonomy" id="408172"/>
    <lineage>
        <taxon>unclassified sequences</taxon>
        <taxon>metagenomes</taxon>
        <taxon>ecological metagenomes</taxon>
    </lineage>
</organism>
<dbReference type="InterPro" id="IPR011611">
    <property type="entry name" value="PfkB_dom"/>
</dbReference>
<dbReference type="GO" id="GO:0016301">
    <property type="term" value="F:kinase activity"/>
    <property type="evidence" value="ECO:0007669"/>
    <property type="project" value="UniProtKB-KW"/>
</dbReference>